<evidence type="ECO:0000256" key="1">
    <source>
        <dbReference type="HAMAP-Rule" id="MF_01270"/>
    </source>
</evidence>
<accession>A0A7K3LY38</accession>
<organism evidence="2 3">
    <name type="scientific">Phytoactinopolyspora mesophila</name>
    <dbReference type="NCBI Taxonomy" id="2650750"/>
    <lineage>
        <taxon>Bacteria</taxon>
        <taxon>Bacillati</taxon>
        <taxon>Actinomycetota</taxon>
        <taxon>Actinomycetes</taxon>
        <taxon>Jiangellales</taxon>
        <taxon>Jiangellaceae</taxon>
        <taxon>Phytoactinopolyspora</taxon>
    </lineage>
</organism>
<dbReference type="InterPro" id="IPR043129">
    <property type="entry name" value="ATPase_NBD"/>
</dbReference>
<dbReference type="InterPro" id="IPR005338">
    <property type="entry name" value="Anhydro_N_Ac-Mur_kinase"/>
</dbReference>
<dbReference type="GO" id="GO:0016301">
    <property type="term" value="F:kinase activity"/>
    <property type="evidence" value="ECO:0007669"/>
    <property type="project" value="UniProtKB-KW"/>
</dbReference>
<dbReference type="SUPFAM" id="SSF53067">
    <property type="entry name" value="Actin-like ATPase domain"/>
    <property type="match status" value="1"/>
</dbReference>
<dbReference type="GO" id="GO:0009254">
    <property type="term" value="P:peptidoglycan turnover"/>
    <property type="evidence" value="ECO:0007669"/>
    <property type="project" value="UniProtKB-UniRule"/>
</dbReference>
<dbReference type="GO" id="GO:0005524">
    <property type="term" value="F:ATP binding"/>
    <property type="evidence" value="ECO:0007669"/>
    <property type="project" value="UniProtKB-UniRule"/>
</dbReference>
<comment type="similarity">
    <text evidence="1">Belongs to the anhydro-N-acetylmuramic acid kinase family.</text>
</comment>
<dbReference type="Proteomes" id="UP000460435">
    <property type="component" value="Unassembled WGS sequence"/>
</dbReference>
<keyword evidence="1" id="KW-0547">Nucleotide-binding</keyword>
<evidence type="ECO:0000313" key="3">
    <source>
        <dbReference type="Proteomes" id="UP000460435"/>
    </source>
</evidence>
<comment type="pathway">
    <text evidence="1">Amino-sugar metabolism; 1,6-anhydro-N-acetylmuramate degradation.</text>
</comment>
<dbReference type="AlphaFoldDB" id="A0A7K3LY38"/>
<dbReference type="PANTHER" id="PTHR30605">
    <property type="entry name" value="ANHYDRO-N-ACETYLMURAMIC ACID KINASE"/>
    <property type="match status" value="1"/>
</dbReference>
<dbReference type="EC" id="2.7.1.170" evidence="1"/>
<reference evidence="2 3" key="1">
    <citation type="submission" date="2019-11" db="EMBL/GenBank/DDBJ databases">
        <authorList>
            <person name="Li X.-J."/>
            <person name="Feng X.-M."/>
        </authorList>
    </citation>
    <scope>NUCLEOTIDE SEQUENCE [LARGE SCALE GENOMIC DNA]</scope>
    <source>
        <strain evidence="2 3">XMNu-373</strain>
    </source>
</reference>
<sequence length="397" mass="40326">MTVLGMISGTSHDGIDVAVVDFTLDEGNVLHGTVRHTASPAYDAALRARLRSTLPPAEIRYADVCELDTLIGQAFAGAAASAAAAVGGVDLGCSHGQTVYHWVDRNRALGTLQIGQPAWIADRLGVPVISDVRIRDIVSGGQGAPLVSLLDLLLLAGLTGRAAALNLGGISNITVLQQAGRHAPVAYDVGPANALIDAAVLAADPDGPGYDVDGRIAATGTVRGDLLAELLGEPYYALTAPKTTGKELFHAGYLAEVLSRHPGIDATGADHADVVATLTALTARTVAAEVRSHNIDTLVVSGGGWLNPTLRAMLAAEMPEVALRSSAELGAPVGAKEAIAFALIGWHTWHGLPGSVPSCTGAGRASVLGTVTPGAGPLRLPAALQAAPSALVLDAGN</sequence>
<protein>
    <recommendedName>
        <fullName evidence="1">Anhydro-N-acetylmuramic acid kinase</fullName>
        <ecNumber evidence="1">2.7.1.170</ecNumber>
    </recommendedName>
    <alternativeName>
        <fullName evidence="1">AnhMurNAc kinase</fullName>
    </alternativeName>
</protein>
<keyword evidence="1 2" id="KW-0418">Kinase</keyword>
<name>A0A7K3LY38_9ACTN</name>
<dbReference type="UniPathway" id="UPA00544"/>
<feature type="binding site" evidence="1">
    <location>
        <begin position="9"/>
        <end position="16"/>
    </location>
    <ligand>
        <name>ATP</name>
        <dbReference type="ChEBI" id="CHEBI:30616"/>
    </ligand>
</feature>
<comment type="catalytic activity">
    <reaction evidence="1">
        <text>1,6-anhydro-N-acetyl-beta-muramate + ATP + H2O = N-acetyl-D-muramate 6-phosphate + ADP + H(+)</text>
        <dbReference type="Rhea" id="RHEA:24952"/>
        <dbReference type="ChEBI" id="CHEBI:15377"/>
        <dbReference type="ChEBI" id="CHEBI:15378"/>
        <dbReference type="ChEBI" id="CHEBI:30616"/>
        <dbReference type="ChEBI" id="CHEBI:58690"/>
        <dbReference type="ChEBI" id="CHEBI:58722"/>
        <dbReference type="ChEBI" id="CHEBI:456216"/>
        <dbReference type="EC" id="2.7.1.170"/>
    </reaction>
</comment>
<dbReference type="GO" id="GO:0016773">
    <property type="term" value="F:phosphotransferase activity, alcohol group as acceptor"/>
    <property type="evidence" value="ECO:0007669"/>
    <property type="project" value="UniProtKB-UniRule"/>
</dbReference>
<keyword evidence="1" id="KW-0119">Carbohydrate metabolism</keyword>
<comment type="pathway">
    <text evidence="1">Cell wall biogenesis; peptidoglycan recycling.</text>
</comment>
<keyword evidence="1 2" id="KW-0808">Transferase</keyword>
<keyword evidence="1" id="KW-0067">ATP-binding</keyword>
<dbReference type="GO" id="GO:0006040">
    <property type="term" value="P:amino sugar metabolic process"/>
    <property type="evidence" value="ECO:0007669"/>
    <property type="project" value="InterPro"/>
</dbReference>
<dbReference type="NCBIfam" id="NF007146">
    <property type="entry name" value="PRK09585.2-6"/>
    <property type="match status" value="1"/>
</dbReference>
<dbReference type="Gene3D" id="3.30.420.40">
    <property type="match status" value="2"/>
</dbReference>
<gene>
    <name evidence="1" type="primary">anmK</name>
    <name evidence="2" type="ORF">F7O44_02540</name>
</gene>
<keyword evidence="3" id="KW-1185">Reference proteome</keyword>
<dbReference type="UniPathway" id="UPA00343"/>
<dbReference type="Pfam" id="PF03702">
    <property type="entry name" value="AnmK"/>
    <property type="match status" value="1"/>
</dbReference>
<comment type="function">
    <text evidence="1">Catalyzes the specific phosphorylation of 1,6-anhydro-N-acetylmuramic acid (anhMurNAc) with the simultaneous cleavage of the 1,6-anhydro ring, generating MurNAc-6-P. Is required for the utilization of anhMurNAc either imported from the medium or derived from its own cell wall murein, and thus plays a role in cell wall recycling.</text>
</comment>
<dbReference type="HAMAP" id="MF_01270">
    <property type="entry name" value="AnhMurNAc_kinase"/>
    <property type="match status" value="1"/>
</dbReference>
<dbReference type="GO" id="GO:0097175">
    <property type="term" value="P:1,6-anhydro-N-acetyl-beta-muramic acid catabolic process"/>
    <property type="evidence" value="ECO:0007669"/>
    <property type="project" value="UniProtKB-UniRule"/>
</dbReference>
<comment type="caution">
    <text evidence="2">The sequence shown here is derived from an EMBL/GenBank/DDBJ whole genome shotgun (WGS) entry which is preliminary data.</text>
</comment>
<dbReference type="EMBL" id="WLZY01000001">
    <property type="protein sequence ID" value="NDL55943.1"/>
    <property type="molecule type" value="Genomic_DNA"/>
</dbReference>
<proteinExistence type="inferred from homology"/>
<evidence type="ECO:0000313" key="2">
    <source>
        <dbReference type="EMBL" id="NDL55943.1"/>
    </source>
</evidence>
<dbReference type="PANTHER" id="PTHR30605:SF0">
    <property type="entry name" value="ANHYDRO-N-ACETYLMURAMIC ACID KINASE"/>
    <property type="match status" value="1"/>
</dbReference>